<gene>
    <name evidence="9" type="primary">aroA</name>
    <name evidence="11" type="ORF">A2310_08310</name>
</gene>
<evidence type="ECO:0000313" key="11">
    <source>
        <dbReference type="EMBL" id="OGC18821.1"/>
    </source>
</evidence>
<feature type="binding site" evidence="9">
    <location>
        <position position="23"/>
    </location>
    <ligand>
        <name>3-phosphoshikimate</name>
        <dbReference type="ChEBI" id="CHEBI:145989"/>
    </ligand>
</feature>
<organism evidence="11 12">
    <name type="scientific">candidate division WOR-1 bacterium RIFOXYB2_FULL_37_13</name>
    <dbReference type="NCBI Taxonomy" id="1802579"/>
    <lineage>
        <taxon>Bacteria</taxon>
        <taxon>Bacillati</taxon>
        <taxon>Saganbacteria</taxon>
    </lineage>
</organism>
<comment type="caution">
    <text evidence="9">Lacks conserved residue(s) required for the propagation of feature annotation.</text>
</comment>
<dbReference type="GO" id="GO:0003866">
    <property type="term" value="F:3-phosphoshikimate 1-carboxyvinyltransferase activity"/>
    <property type="evidence" value="ECO:0007669"/>
    <property type="project" value="UniProtKB-UniRule"/>
</dbReference>
<keyword evidence="6 9" id="KW-0808">Transferase</keyword>
<dbReference type="InterPro" id="IPR006264">
    <property type="entry name" value="EPSP_synthase"/>
</dbReference>
<comment type="pathway">
    <text evidence="2 9">Metabolic intermediate biosynthesis; chorismate biosynthesis; chorismate from D-erythrose 4-phosphate and phosphoenolpyruvate: step 6/7.</text>
</comment>
<keyword evidence="4 9" id="KW-0963">Cytoplasm</keyword>
<dbReference type="InterPro" id="IPR036968">
    <property type="entry name" value="Enolpyruvate_Tfrase_sf"/>
</dbReference>
<feature type="binding site" evidence="9">
    <location>
        <position position="24"/>
    </location>
    <ligand>
        <name>3-phosphoshikimate</name>
        <dbReference type="ChEBI" id="CHEBI:145989"/>
    </ligand>
</feature>
<feature type="binding site" evidence="9">
    <location>
        <position position="23"/>
    </location>
    <ligand>
        <name>phosphoenolpyruvate</name>
        <dbReference type="ChEBI" id="CHEBI:58702"/>
    </ligand>
</feature>
<dbReference type="GO" id="GO:0008652">
    <property type="term" value="P:amino acid biosynthetic process"/>
    <property type="evidence" value="ECO:0007669"/>
    <property type="project" value="UniProtKB-KW"/>
</dbReference>
<sequence>MPKQLKISPVQGLQGEISLPGDKSISHRAIMLSSLAKGENIIHNFLQSEDCIATANCFREMGIQIKFDGDKAFVVGKGLRGLSRPSKMLEVGNSGTTIRLLSGILAGQKFESQITGDSSIQKRPMKRIIEPLTLMGAKITGKKGTKDETFPPLIINTANLKGLEYNLKVASAQVKSAILLAGLYANGQTTVIEPVQTRDHTERMFGFFGINLTRFNRELSIEAPNDFAGREIFVPGDISSAAYFIVAALIVQNSNITIKNIGTNPTRTGLLQALKKMGAQIELADEEVLSGEPRATIKVGKQIVAAQNLAPSASLIGIDISGEIIPNILDEIPILAVLATQAEGPTVIKDAGELRVKESDRIKTTVSELKKMGADIEEREDGMVIHGPTKLKGAKIQSYGDHRIAMSTAIAGLIAEGETIIEDTACIETSFPGFEAQIQQLITNKTSFNS</sequence>
<evidence type="ECO:0000256" key="2">
    <source>
        <dbReference type="ARBA" id="ARBA00004811"/>
    </source>
</evidence>
<dbReference type="Gene3D" id="3.65.10.10">
    <property type="entry name" value="Enolpyruvate transferase domain"/>
    <property type="match status" value="2"/>
</dbReference>
<dbReference type="EC" id="2.5.1.19" evidence="9"/>
<comment type="subcellular location">
    <subcellularLocation>
        <location evidence="9">Cytoplasm</location>
    </subcellularLocation>
</comment>
<name>A0A1F4SEH7_UNCSA</name>
<comment type="caution">
    <text evidence="11">The sequence shown here is derived from an EMBL/GenBank/DDBJ whole genome shotgun (WGS) entry which is preliminary data.</text>
</comment>
<dbReference type="InterPro" id="IPR013792">
    <property type="entry name" value="RNA3'P_cycl/enolpyr_Trfase_a/b"/>
</dbReference>
<feature type="binding site" evidence="9">
    <location>
        <position position="28"/>
    </location>
    <ligand>
        <name>3-phosphoshikimate</name>
        <dbReference type="ChEBI" id="CHEBI:145989"/>
    </ligand>
</feature>
<feature type="binding site" evidence="9">
    <location>
        <position position="173"/>
    </location>
    <ligand>
        <name>phosphoenolpyruvate</name>
        <dbReference type="ChEBI" id="CHEBI:58702"/>
    </ligand>
</feature>
<dbReference type="InterPro" id="IPR023193">
    <property type="entry name" value="EPSP_synthase_CS"/>
</dbReference>
<accession>A0A1F4SEH7</accession>
<dbReference type="PROSITE" id="PS00104">
    <property type="entry name" value="EPSP_SYNTHASE_1"/>
    <property type="match status" value="1"/>
</dbReference>
<dbReference type="GO" id="GO:0009423">
    <property type="term" value="P:chorismate biosynthetic process"/>
    <property type="evidence" value="ECO:0007669"/>
    <property type="project" value="UniProtKB-UniRule"/>
</dbReference>
<proteinExistence type="inferred from homology"/>
<evidence type="ECO:0000256" key="3">
    <source>
        <dbReference type="ARBA" id="ARBA00009948"/>
    </source>
</evidence>
<evidence type="ECO:0000256" key="4">
    <source>
        <dbReference type="ARBA" id="ARBA00022490"/>
    </source>
</evidence>
<evidence type="ECO:0000256" key="9">
    <source>
        <dbReference type="HAMAP-Rule" id="MF_00210"/>
    </source>
</evidence>
<dbReference type="InterPro" id="IPR001986">
    <property type="entry name" value="Enolpyruvate_Tfrase_dom"/>
</dbReference>
<dbReference type="AlphaFoldDB" id="A0A1F4SEH7"/>
<dbReference type="PANTHER" id="PTHR21090">
    <property type="entry name" value="AROM/DEHYDROQUINATE SYNTHASE"/>
    <property type="match status" value="1"/>
</dbReference>
<dbReference type="NCBIfam" id="TIGR01356">
    <property type="entry name" value="aroA"/>
    <property type="match status" value="1"/>
</dbReference>
<dbReference type="SUPFAM" id="SSF55205">
    <property type="entry name" value="EPT/RTPC-like"/>
    <property type="match status" value="1"/>
</dbReference>
<protein>
    <recommendedName>
        <fullName evidence="9">3-phosphoshikimate 1-carboxyvinyltransferase</fullName>
        <ecNumber evidence="9">2.5.1.19</ecNumber>
    </recommendedName>
    <alternativeName>
        <fullName evidence="9">5-enolpyruvylshikimate-3-phosphate synthase</fullName>
        <shortName evidence="9">EPSP synthase</shortName>
        <shortName evidence="9">EPSPS</shortName>
    </alternativeName>
</protein>
<evidence type="ECO:0000313" key="12">
    <source>
        <dbReference type="Proteomes" id="UP000178417"/>
    </source>
</evidence>
<dbReference type="HAMAP" id="MF_00210">
    <property type="entry name" value="EPSP_synth"/>
    <property type="match status" value="1"/>
</dbReference>
<dbReference type="FunFam" id="3.65.10.10:FF:000005">
    <property type="entry name" value="3-phosphoshikimate 1-carboxyvinyltransferase"/>
    <property type="match status" value="1"/>
</dbReference>
<dbReference type="EMBL" id="MEUB01000065">
    <property type="protein sequence ID" value="OGC18821.1"/>
    <property type="molecule type" value="Genomic_DNA"/>
</dbReference>
<feature type="binding site" evidence="9">
    <location>
        <position position="357"/>
    </location>
    <ligand>
        <name>3-phosphoshikimate</name>
        <dbReference type="ChEBI" id="CHEBI:145989"/>
    </ligand>
</feature>
<dbReference type="PIRSF" id="PIRSF000505">
    <property type="entry name" value="EPSPS"/>
    <property type="match status" value="1"/>
</dbReference>
<dbReference type="GO" id="GO:0009073">
    <property type="term" value="P:aromatic amino acid family biosynthetic process"/>
    <property type="evidence" value="ECO:0007669"/>
    <property type="project" value="UniProtKB-KW"/>
</dbReference>
<feature type="binding site" evidence="9">
    <location>
        <position position="403"/>
    </location>
    <ligand>
        <name>phosphoenolpyruvate</name>
        <dbReference type="ChEBI" id="CHEBI:58702"/>
    </ligand>
</feature>
<keyword evidence="5 9" id="KW-0028">Amino-acid biosynthesis</keyword>
<feature type="binding site" evidence="9">
    <location>
        <position position="330"/>
    </location>
    <ligand>
        <name>3-phosphoshikimate</name>
        <dbReference type="ChEBI" id="CHEBI:145989"/>
    </ligand>
</feature>
<dbReference type="FunFam" id="3.65.10.10:FF:000006">
    <property type="entry name" value="3-phosphoshikimate 1-carboxyvinyltransferase"/>
    <property type="match status" value="1"/>
</dbReference>
<evidence type="ECO:0000256" key="6">
    <source>
        <dbReference type="ARBA" id="ARBA00022679"/>
    </source>
</evidence>
<keyword evidence="7 9" id="KW-0057">Aromatic amino acid biosynthesis</keyword>
<feature type="binding site" evidence="9">
    <location>
        <position position="361"/>
    </location>
    <ligand>
        <name>phosphoenolpyruvate</name>
        <dbReference type="ChEBI" id="CHEBI:58702"/>
    </ligand>
</feature>
<dbReference type="UniPathway" id="UPA00053">
    <property type="reaction ID" value="UER00089"/>
</dbReference>
<feature type="binding site" evidence="9">
    <location>
        <position position="95"/>
    </location>
    <ligand>
        <name>phosphoenolpyruvate</name>
        <dbReference type="ChEBI" id="CHEBI:58702"/>
    </ligand>
</feature>
<comment type="catalytic activity">
    <reaction evidence="8">
        <text>3-phosphoshikimate + phosphoenolpyruvate = 5-O-(1-carboxyvinyl)-3-phosphoshikimate + phosphate</text>
        <dbReference type="Rhea" id="RHEA:21256"/>
        <dbReference type="ChEBI" id="CHEBI:43474"/>
        <dbReference type="ChEBI" id="CHEBI:57701"/>
        <dbReference type="ChEBI" id="CHEBI:58702"/>
        <dbReference type="ChEBI" id="CHEBI:145989"/>
        <dbReference type="EC" id="2.5.1.19"/>
    </reaction>
    <physiologicalReaction direction="left-to-right" evidence="8">
        <dbReference type="Rhea" id="RHEA:21257"/>
    </physiologicalReaction>
</comment>
<dbReference type="GO" id="GO:0005737">
    <property type="term" value="C:cytoplasm"/>
    <property type="evidence" value="ECO:0007669"/>
    <property type="project" value="UniProtKB-SubCell"/>
</dbReference>
<evidence type="ECO:0000259" key="10">
    <source>
        <dbReference type="Pfam" id="PF00275"/>
    </source>
</evidence>
<feature type="binding site" evidence="9">
    <location>
        <position position="173"/>
    </location>
    <ligand>
        <name>3-phosphoshikimate</name>
        <dbReference type="ChEBI" id="CHEBI:145989"/>
    </ligand>
</feature>
<feature type="active site" description="Proton acceptor" evidence="9">
    <location>
        <position position="330"/>
    </location>
</feature>
<evidence type="ECO:0000256" key="7">
    <source>
        <dbReference type="ARBA" id="ARBA00023141"/>
    </source>
</evidence>
<evidence type="ECO:0000256" key="8">
    <source>
        <dbReference type="ARBA" id="ARBA00044633"/>
    </source>
</evidence>
<comment type="similarity">
    <text evidence="3 9">Belongs to the EPSP synthase family.</text>
</comment>
<feature type="binding site" evidence="9">
    <location>
        <position position="171"/>
    </location>
    <ligand>
        <name>3-phosphoshikimate</name>
        <dbReference type="ChEBI" id="CHEBI:145989"/>
    </ligand>
</feature>
<dbReference type="Pfam" id="PF00275">
    <property type="entry name" value="EPSP_synthase"/>
    <property type="match status" value="1"/>
</dbReference>
<evidence type="ECO:0000256" key="1">
    <source>
        <dbReference type="ARBA" id="ARBA00002174"/>
    </source>
</evidence>
<dbReference type="PANTHER" id="PTHR21090:SF5">
    <property type="entry name" value="PENTAFUNCTIONAL AROM POLYPEPTIDE"/>
    <property type="match status" value="1"/>
</dbReference>
<dbReference type="Proteomes" id="UP000178417">
    <property type="component" value="Unassembled WGS sequence"/>
</dbReference>
<dbReference type="STRING" id="1802579.A2310_08310"/>
<feature type="binding site" evidence="9">
    <location>
        <position position="123"/>
    </location>
    <ligand>
        <name>phosphoenolpyruvate</name>
        <dbReference type="ChEBI" id="CHEBI:58702"/>
    </ligand>
</feature>
<evidence type="ECO:0000256" key="5">
    <source>
        <dbReference type="ARBA" id="ARBA00022605"/>
    </source>
</evidence>
<dbReference type="PROSITE" id="PS00885">
    <property type="entry name" value="EPSP_SYNTHASE_2"/>
    <property type="match status" value="1"/>
</dbReference>
<dbReference type="CDD" id="cd01556">
    <property type="entry name" value="EPSP_synthase"/>
    <property type="match status" value="1"/>
</dbReference>
<reference evidence="11 12" key="1">
    <citation type="journal article" date="2016" name="Nat. Commun.">
        <title>Thousands of microbial genomes shed light on interconnected biogeochemical processes in an aquifer system.</title>
        <authorList>
            <person name="Anantharaman K."/>
            <person name="Brown C.T."/>
            <person name="Hug L.A."/>
            <person name="Sharon I."/>
            <person name="Castelle C.J."/>
            <person name="Probst A.J."/>
            <person name="Thomas B.C."/>
            <person name="Singh A."/>
            <person name="Wilkins M.J."/>
            <person name="Karaoz U."/>
            <person name="Brodie E.L."/>
            <person name="Williams K.H."/>
            <person name="Hubbard S.S."/>
            <person name="Banfield J.F."/>
        </authorList>
    </citation>
    <scope>NUCLEOTIDE SEQUENCE [LARGE SCALE GENOMIC DNA]</scope>
</reference>
<comment type="function">
    <text evidence="1 9">Catalyzes the transfer of the enolpyruvyl moiety of phosphoenolpyruvate (PEP) to the 5-hydroxyl of shikimate-3-phosphate (S3P) to produce enolpyruvyl shikimate-3-phosphate and inorganic phosphate.</text>
</comment>
<comment type="subunit">
    <text evidence="9">Monomer.</text>
</comment>
<feature type="domain" description="Enolpyruvate transferase" evidence="10">
    <location>
        <begin position="9"/>
        <end position="436"/>
    </location>
</feature>